<proteinExistence type="predicted"/>
<dbReference type="AlphaFoldDB" id="A0AA40TWU6"/>
<organism evidence="1 2">
    <name type="scientific">Pseudomonas tremae</name>
    <dbReference type="NCBI Taxonomy" id="200454"/>
    <lineage>
        <taxon>Bacteria</taxon>
        <taxon>Pseudomonadati</taxon>
        <taxon>Pseudomonadota</taxon>
        <taxon>Gammaproteobacteria</taxon>
        <taxon>Pseudomonadales</taxon>
        <taxon>Pseudomonadaceae</taxon>
        <taxon>Pseudomonas</taxon>
    </lineage>
</organism>
<evidence type="ECO:0000313" key="1">
    <source>
        <dbReference type="EMBL" id="KPZ05773.1"/>
    </source>
</evidence>
<accession>A0AA40TWU6</accession>
<dbReference type="Proteomes" id="UP000050523">
    <property type="component" value="Unassembled WGS sequence"/>
</dbReference>
<evidence type="ECO:0000313" key="2">
    <source>
        <dbReference type="Proteomes" id="UP000050523"/>
    </source>
</evidence>
<dbReference type="EMBL" id="LJRO01000079">
    <property type="protein sequence ID" value="KPZ05773.1"/>
    <property type="molecule type" value="Genomic_DNA"/>
</dbReference>
<protein>
    <recommendedName>
        <fullName evidence="3">Protein kinase domain-containing protein</fullName>
    </recommendedName>
</protein>
<gene>
    <name evidence="1" type="ORF">ALO43_01016</name>
</gene>
<dbReference type="Pfam" id="PF06293">
    <property type="entry name" value="Kdo"/>
    <property type="match status" value="1"/>
</dbReference>
<evidence type="ECO:0008006" key="3">
    <source>
        <dbReference type="Google" id="ProtNLM"/>
    </source>
</evidence>
<comment type="caution">
    <text evidence="1">The sequence shown here is derived from an EMBL/GenBank/DDBJ whole genome shotgun (WGS) entry which is preliminary data.</text>
</comment>
<sequence length="218" mass="24611">MDSIMLSVSSALSSFLHTRHIANATFHFSEIPSAELLDSIVRWFDQPKSKSRKRISGQLLAGSTRLFAKSQLLDSLKSRWRVTLGRQTAGGRYDWAVEELYNMLAASERGIPSHSIVGFGYIRRGVGLVQETLLLTELLDDYTDGQAWLECNPTRAHWFVQQALELLRKSNAKSIYHMGVSAFNITLNEKAVEPMNLIDMENCFVEPLVIPPKPSPFR</sequence>
<reference evidence="1 2" key="1">
    <citation type="submission" date="2015-09" db="EMBL/GenBank/DDBJ databases">
        <title>Genome announcement of multiple Pseudomonas syringae strains.</title>
        <authorList>
            <person name="Thakur S."/>
            <person name="Wang P.W."/>
            <person name="Gong Y."/>
            <person name="Weir B.S."/>
            <person name="Guttman D.S."/>
        </authorList>
    </citation>
    <scope>NUCLEOTIDE SEQUENCE [LARGE SCALE GENOMIC DNA]</scope>
    <source>
        <strain evidence="1 2">ICMP9151</strain>
    </source>
</reference>
<name>A0AA40TWU6_9PSED</name>